<name>A0ABU0C0K3_9HYPH</name>
<evidence type="ECO:0000313" key="1">
    <source>
        <dbReference type="EMBL" id="MDQ0324057.1"/>
    </source>
</evidence>
<keyword evidence="2" id="KW-1185">Reference proteome</keyword>
<proteinExistence type="predicted"/>
<dbReference type="Proteomes" id="UP001230207">
    <property type="component" value="Unassembled WGS sequence"/>
</dbReference>
<sequence length="84" mass="9483">MTLCWPIRANNPPIWREGLTKLAQAPGRLPFRKSKLVTTCSNVAAVTDQLADTYFAPRHLLPMNTNTADTAWPRLLQLPKRGNR</sequence>
<accession>A0ABU0C0K3</accession>
<comment type="caution">
    <text evidence="1">The sequence shown here is derived from an EMBL/GenBank/DDBJ whole genome shotgun (WGS) entry which is preliminary data.</text>
</comment>
<protein>
    <submittedName>
        <fullName evidence="1">Uncharacterized protein</fullName>
    </submittedName>
</protein>
<gene>
    <name evidence="1" type="ORF">QO002_006264</name>
</gene>
<evidence type="ECO:0000313" key="2">
    <source>
        <dbReference type="Proteomes" id="UP001230207"/>
    </source>
</evidence>
<organism evidence="1 2">
    <name type="scientific">Pararhizobium capsulatum DSM 1112</name>
    <dbReference type="NCBI Taxonomy" id="1121113"/>
    <lineage>
        <taxon>Bacteria</taxon>
        <taxon>Pseudomonadati</taxon>
        <taxon>Pseudomonadota</taxon>
        <taxon>Alphaproteobacteria</taxon>
        <taxon>Hyphomicrobiales</taxon>
        <taxon>Rhizobiaceae</taxon>
        <taxon>Rhizobium/Agrobacterium group</taxon>
        <taxon>Pararhizobium</taxon>
    </lineage>
</organism>
<reference evidence="1 2" key="1">
    <citation type="submission" date="2023-07" db="EMBL/GenBank/DDBJ databases">
        <title>Genomic Encyclopedia of Type Strains, Phase IV (KMG-IV): sequencing the most valuable type-strain genomes for metagenomic binning, comparative biology and taxonomic classification.</title>
        <authorList>
            <person name="Goeker M."/>
        </authorList>
    </citation>
    <scope>NUCLEOTIDE SEQUENCE [LARGE SCALE GENOMIC DNA]</scope>
    <source>
        <strain evidence="1 2">DSM 1112</strain>
    </source>
</reference>
<dbReference type="EMBL" id="JAUSVF010000007">
    <property type="protein sequence ID" value="MDQ0324057.1"/>
    <property type="molecule type" value="Genomic_DNA"/>
</dbReference>